<evidence type="ECO:0000313" key="2">
    <source>
        <dbReference type="Proteomes" id="UP000598820"/>
    </source>
</evidence>
<reference evidence="1" key="1">
    <citation type="submission" date="2020-09" db="EMBL/GenBank/DDBJ databases">
        <authorList>
            <person name="Kim M.K."/>
        </authorList>
    </citation>
    <scope>NUCLEOTIDE SEQUENCE</scope>
    <source>
        <strain evidence="1">BT702</strain>
    </source>
</reference>
<dbReference type="EMBL" id="JACWZY010000074">
    <property type="protein sequence ID" value="MBD2705825.1"/>
    <property type="molecule type" value="Genomic_DNA"/>
</dbReference>
<dbReference type="Proteomes" id="UP000598820">
    <property type="component" value="Unassembled WGS sequence"/>
</dbReference>
<gene>
    <name evidence="1" type="ORF">IC229_34820</name>
</gene>
<accession>A0A927AWQ1</accession>
<dbReference type="RefSeq" id="WP_190893604.1">
    <property type="nucleotide sequence ID" value="NZ_JACWZY010000074.1"/>
</dbReference>
<protein>
    <submittedName>
        <fullName evidence="1">Uncharacterized protein</fullName>
    </submittedName>
</protein>
<name>A0A927AWQ1_9BACT</name>
<proteinExistence type="predicted"/>
<dbReference type="AlphaFoldDB" id="A0A927AWQ1"/>
<sequence>MNSVISTGDRVSVTPYVNGYARKPYKATVIGWTDSGRLRVKTDKDGSLKVVNPDNVKKVADAPNR</sequence>
<evidence type="ECO:0000313" key="1">
    <source>
        <dbReference type="EMBL" id="MBD2705825.1"/>
    </source>
</evidence>
<organism evidence="1 2">
    <name type="scientific">Spirosoma profusum</name>
    <dbReference type="NCBI Taxonomy" id="2771354"/>
    <lineage>
        <taxon>Bacteria</taxon>
        <taxon>Pseudomonadati</taxon>
        <taxon>Bacteroidota</taxon>
        <taxon>Cytophagia</taxon>
        <taxon>Cytophagales</taxon>
        <taxon>Cytophagaceae</taxon>
        <taxon>Spirosoma</taxon>
    </lineage>
</organism>
<keyword evidence="2" id="KW-1185">Reference proteome</keyword>
<comment type="caution">
    <text evidence="1">The sequence shown here is derived from an EMBL/GenBank/DDBJ whole genome shotgun (WGS) entry which is preliminary data.</text>
</comment>